<gene>
    <name evidence="1" type="ORF">DKX38_005166</name>
</gene>
<evidence type="ECO:0000313" key="1">
    <source>
        <dbReference type="EMBL" id="KAB5565112.1"/>
    </source>
</evidence>
<comment type="caution">
    <text evidence="1">The sequence shown here is derived from an EMBL/GenBank/DDBJ whole genome shotgun (WGS) entry which is preliminary data.</text>
</comment>
<dbReference type="AlphaFoldDB" id="A0A5N5ND32"/>
<accession>A0A5N5ND32</accession>
<evidence type="ECO:0000313" key="2">
    <source>
        <dbReference type="Proteomes" id="UP000326939"/>
    </source>
</evidence>
<dbReference type="Proteomes" id="UP000326939">
    <property type="component" value="Chromosome 3"/>
</dbReference>
<proteinExistence type="predicted"/>
<dbReference type="EMBL" id="VDCV01000003">
    <property type="protein sequence ID" value="KAB5565112.1"/>
    <property type="molecule type" value="Genomic_DNA"/>
</dbReference>
<reference evidence="2" key="1">
    <citation type="journal article" date="2019" name="Gigascience">
        <title>De novo genome assembly of the endangered Acer yangbiense, a plant species with extremely small populations endemic to Yunnan Province, China.</title>
        <authorList>
            <person name="Yang J."/>
            <person name="Wariss H.M."/>
            <person name="Tao L."/>
            <person name="Zhang R."/>
            <person name="Yun Q."/>
            <person name="Hollingsworth P."/>
            <person name="Dao Z."/>
            <person name="Luo G."/>
            <person name="Guo H."/>
            <person name="Ma Y."/>
            <person name="Sun W."/>
        </authorList>
    </citation>
    <scope>NUCLEOTIDE SEQUENCE [LARGE SCALE GENOMIC DNA]</scope>
    <source>
        <strain evidence="2">cv. br00</strain>
    </source>
</reference>
<organism evidence="1 2">
    <name type="scientific">Salix brachista</name>
    <dbReference type="NCBI Taxonomy" id="2182728"/>
    <lineage>
        <taxon>Eukaryota</taxon>
        <taxon>Viridiplantae</taxon>
        <taxon>Streptophyta</taxon>
        <taxon>Embryophyta</taxon>
        <taxon>Tracheophyta</taxon>
        <taxon>Spermatophyta</taxon>
        <taxon>Magnoliopsida</taxon>
        <taxon>eudicotyledons</taxon>
        <taxon>Gunneridae</taxon>
        <taxon>Pentapetalae</taxon>
        <taxon>rosids</taxon>
        <taxon>fabids</taxon>
        <taxon>Malpighiales</taxon>
        <taxon>Salicaceae</taxon>
        <taxon>Saliceae</taxon>
        <taxon>Salix</taxon>
    </lineage>
</organism>
<name>A0A5N5ND32_9ROSI</name>
<protein>
    <submittedName>
        <fullName evidence="1">Uncharacterized protein</fullName>
    </submittedName>
</protein>
<sequence>MKRTKLICNLCTPAKEHVCNYTERWMAVLFLDMLINDFPARRFERQRCLEKAAYMMVGANGSHSHALRVSELFGKLSIPMVRLKMKEPGGPGRKKNPGYSWNEIDRRIQPFFVEDRSHPTAKKVSQSWKRTSNCQQQRICKASKRFSDWNMKHIHKSSMEKP</sequence>
<keyword evidence="2" id="KW-1185">Reference proteome</keyword>